<evidence type="ECO:0000256" key="3">
    <source>
        <dbReference type="PROSITE-ProRule" id="PRU00284"/>
    </source>
</evidence>
<feature type="transmembrane region" description="Helical" evidence="4">
    <location>
        <begin position="6"/>
        <end position="23"/>
    </location>
</feature>
<feature type="domain" description="Methyl-accepting transducer" evidence="5">
    <location>
        <begin position="91"/>
        <end position="327"/>
    </location>
</feature>
<keyword evidence="8" id="KW-1185">Reference proteome</keyword>
<proteinExistence type="inferred from homology"/>
<dbReference type="Proteomes" id="UP001222800">
    <property type="component" value="Chromosome"/>
</dbReference>
<evidence type="ECO:0000256" key="4">
    <source>
        <dbReference type="SAM" id="Phobius"/>
    </source>
</evidence>
<feature type="domain" description="HAMP" evidence="6">
    <location>
        <begin position="20"/>
        <end position="72"/>
    </location>
</feature>
<dbReference type="PROSITE" id="PS50111">
    <property type="entry name" value="CHEMOTAXIS_TRANSDUC_2"/>
    <property type="match status" value="1"/>
</dbReference>
<dbReference type="SMART" id="SM00283">
    <property type="entry name" value="MA"/>
    <property type="match status" value="1"/>
</dbReference>
<dbReference type="InterPro" id="IPR003660">
    <property type="entry name" value="HAMP_dom"/>
</dbReference>
<evidence type="ECO:0000313" key="8">
    <source>
        <dbReference type="Proteomes" id="UP001222800"/>
    </source>
</evidence>
<reference evidence="7 8" key="1">
    <citation type="submission" date="2023-03" db="EMBL/GenBank/DDBJ databases">
        <title>Complete genome sequence of Tepidibacter sp. SWIR-1, isolated from a deep-sea hydrothermal vent.</title>
        <authorList>
            <person name="Li X."/>
        </authorList>
    </citation>
    <scope>NUCLEOTIDE SEQUENCE [LARGE SCALE GENOMIC DNA]</scope>
    <source>
        <strain evidence="7 8">SWIR-1</strain>
    </source>
</reference>
<comment type="similarity">
    <text evidence="2">Belongs to the methyl-accepting chemotaxis (MCP) protein family.</text>
</comment>
<evidence type="ECO:0000259" key="6">
    <source>
        <dbReference type="PROSITE" id="PS50885"/>
    </source>
</evidence>
<dbReference type="Pfam" id="PF00015">
    <property type="entry name" value="MCPsignal"/>
    <property type="match status" value="1"/>
</dbReference>
<dbReference type="InterPro" id="IPR004089">
    <property type="entry name" value="MCPsignal_dom"/>
</dbReference>
<dbReference type="CDD" id="cd06225">
    <property type="entry name" value="HAMP"/>
    <property type="match status" value="1"/>
</dbReference>
<keyword evidence="4" id="KW-0472">Membrane</keyword>
<dbReference type="InterPro" id="IPR004090">
    <property type="entry name" value="Chemotax_Me-accpt_rcpt"/>
</dbReference>
<dbReference type="PANTHER" id="PTHR32089:SF112">
    <property type="entry name" value="LYSOZYME-LIKE PROTEIN-RELATED"/>
    <property type="match status" value="1"/>
</dbReference>
<sequence>MYDVSILLILPLLGSFILHVILVRPINELINRSQTVLDGDLTEKVKVEAIGEIGLLATTVDNMTKSLRNIITKIQIDTNNLTNATMPLSAATEQSMCSTQSLAASTEEISALCENQTSSIESFQATLEEISASVEEISASTQQSSATANLAVETSQNGVDAVDDVFNKLIAVENKSEELQQIVNGLEHESKQITQFVGVISVLSEQTNILALNAAIEASRAGDAGKGFSVVAEEVRKLAEECAEAAKNIITLNTKNLDVTKSAVASIIDVKNEVSFSRDLVEKAKQSLKIIITSTNEIDSNSANIAESVEQQASAIEYINKALEEVVTTSSEIEATTQQSNAATEKQVSASEVINESAKNLQNVSEELRELTKQFKIKK</sequence>
<organism evidence="7 8">
    <name type="scientific">Tepidibacter hydrothermalis</name>
    <dbReference type="NCBI Taxonomy" id="3036126"/>
    <lineage>
        <taxon>Bacteria</taxon>
        <taxon>Bacillati</taxon>
        <taxon>Bacillota</taxon>
        <taxon>Clostridia</taxon>
        <taxon>Peptostreptococcales</taxon>
        <taxon>Peptostreptococcaceae</taxon>
        <taxon>Tepidibacter</taxon>
    </lineage>
</organism>
<protein>
    <submittedName>
        <fullName evidence="7">Methyl-accepting chemotaxis protein</fullName>
    </submittedName>
</protein>
<dbReference type="Pfam" id="PF00672">
    <property type="entry name" value="HAMP"/>
    <property type="match status" value="1"/>
</dbReference>
<evidence type="ECO:0000256" key="2">
    <source>
        <dbReference type="ARBA" id="ARBA00029447"/>
    </source>
</evidence>
<name>A0ABY8ED34_9FIRM</name>
<keyword evidence="1 3" id="KW-0807">Transducer</keyword>
<gene>
    <name evidence="7" type="ORF">P4S50_01880</name>
</gene>
<dbReference type="EMBL" id="CP120733">
    <property type="protein sequence ID" value="WFD10850.1"/>
    <property type="molecule type" value="Genomic_DNA"/>
</dbReference>
<keyword evidence="4" id="KW-1133">Transmembrane helix</keyword>
<dbReference type="PROSITE" id="PS50885">
    <property type="entry name" value="HAMP"/>
    <property type="match status" value="1"/>
</dbReference>
<dbReference type="Gene3D" id="1.10.287.950">
    <property type="entry name" value="Methyl-accepting chemotaxis protein"/>
    <property type="match status" value="1"/>
</dbReference>
<dbReference type="RefSeq" id="WP_277732816.1">
    <property type="nucleotide sequence ID" value="NZ_CP120733.1"/>
</dbReference>
<evidence type="ECO:0000256" key="1">
    <source>
        <dbReference type="ARBA" id="ARBA00023224"/>
    </source>
</evidence>
<evidence type="ECO:0000313" key="7">
    <source>
        <dbReference type="EMBL" id="WFD10850.1"/>
    </source>
</evidence>
<dbReference type="Gene3D" id="6.10.340.10">
    <property type="match status" value="1"/>
</dbReference>
<evidence type="ECO:0000259" key="5">
    <source>
        <dbReference type="PROSITE" id="PS50111"/>
    </source>
</evidence>
<dbReference type="PRINTS" id="PR00260">
    <property type="entry name" value="CHEMTRNSDUCR"/>
</dbReference>
<dbReference type="PANTHER" id="PTHR32089">
    <property type="entry name" value="METHYL-ACCEPTING CHEMOTAXIS PROTEIN MCPB"/>
    <property type="match status" value="1"/>
</dbReference>
<dbReference type="SMART" id="SM00304">
    <property type="entry name" value="HAMP"/>
    <property type="match status" value="1"/>
</dbReference>
<keyword evidence="4" id="KW-0812">Transmembrane</keyword>
<dbReference type="SUPFAM" id="SSF58104">
    <property type="entry name" value="Methyl-accepting chemotaxis protein (MCP) signaling domain"/>
    <property type="match status" value="1"/>
</dbReference>
<accession>A0ABY8ED34</accession>